<dbReference type="CDD" id="cd06446">
    <property type="entry name" value="Trp-synth_B"/>
    <property type="match status" value="1"/>
</dbReference>
<dbReference type="GO" id="GO:0004834">
    <property type="term" value="F:tryptophan synthase activity"/>
    <property type="evidence" value="ECO:0007669"/>
    <property type="project" value="UniProtKB-UniRule"/>
</dbReference>
<dbReference type="OrthoDB" id="9766131at2"/>
<evidence type="ECO:0000256" key="7">
    <source>
        <dbReference type="ARBA" id="ARBA00022898"/>
    </source>
</evidence>
<proteinExistence type="inferred from homology"/>
<comment type="pathway">
    <text evidence="2 11">Amino-acid biosynthesis; L-tryptophan biosynthesis; L-tryptophan from chorismate: step 5/5.</text>
</comment>
<evidence type="ECO:0000256" key="5">
    <source>
        <dbReference type="ARBA" id="ARBA00022605"/>
    </source>
</evidence>
<dbReference type="Gene3D" id="3.40.50.1100">
    <property type="match status" value="2"/>
</dbReference>
<evidence type="ECO:0000256" key="8">
    <source>
        <dbReference type="ARBA" id="ARBA00023141"/>
    </source>
</evidence>
<dbReference type="HOGENOM" id="CLU_016734_3_1_4"/>
<dbReference type="FunFam" id="3.40.50.1100:FF:000001">
    <property type="entry name" value="Tryptophan synthase beta chain"/>
    <property type="match status" value="1"/>
</dbReference>
<keyword evidence="7 11" id="KW-0663">Pyridoxal phosphate</keyword>
<feature type="domain" description="Tryptophan synthase beta chain-like PALP" evidence="12">
    <location>
        <begin position="59"/>
        <end position="383"/>
    </location>
</feature>
<dbReference type="UniPathway" id="UPA00035">
    <property type="reaction ID" value="UER00044"/>
</dbReference>
<dbReference type="AlphaFoldDB" id="V8QYS0"/>
<evidence type="ECO:0000256" key="11">
    <source>
        <dbReference type="HAMAP-Rule" id="MF_00133"/>
    </source>
</evidence>
<comment type="subunit">
    <text evidence="4 11">Tetramer of two alpha and two beta chains.</text>
</comment>
<comment type="function">
    <text evidence="11">The beta subunit is responsible for the synthesis of L-tryptophan from indole and L-serine.</text>
</comment>
<evidence type="ECO:0000256" key="1">
    <source>
        <dbReference type="ARBA" id="ARBA00001933"/>
    </source>
</evidence>
<dbReference type="EMBL" id="AYXT01000001">
    <property type="protein sequence ID" value="ETF04164.1"/>
    <property type="molecule type" value="Genomic_DNA"/>
</dbReference>
<keyword evidence="9 11" id="KW-0456">Lyase</keyword>
<dbReference type="Pfam" id="PF00291">
    <property type="entry name" value="PALP"/>
    <property type="match status" value="1"/>
</dbReference>
<dbReference type="EC" id="4.2.1.20" evidence="11"/>
<accession>V8QYS0</accession>
<dbReference type="InterPro" id="IPR006653">
    <property type="entry name" value="Trp_synth_b_CS"/>
</dbReference>
<dbReference type="InterPro" id="IPR036052">
    <property type="entry name" value="TrpB-like_PALP_sf"/>
</dbReference>
<feature type="modified residue" description="N6-(pyridoxal phosphate)lysine" evidence="11">
    <location>
        <position position="93"/>
    </location>
</feature>
<dbReference type="PATRIC" id="fig|1424334.3.peg.613"/>
<evidence type="ECO:0000256" key="4">
    <source>
        <dbReference type="ARBA" id="ARBA00011270"/>
    </source>
</evidence>
<dbReference type="PIRSF" id="PIRSF001413">
    <property type="entry name" value="Trp_syn_beta"/>
    <property type="match status" value="1"/>
</dbReference>
<comment type="catalytic activity">
    <reaction evidence="10 11">
        <text>(1S,2R)-1-C-(indol-3-yl)glycerol 3-phosphate + L-serine = D-glyceraldehyde 3-phosphate + L-tryptophan + H2O</text>
        <dbReference type="Rhea" id="RHEA:10532"/>
        <dbReference type="ChEBI" id="CHEBI:15377"/>
        <dbReference type="ChEBI" id="CHEBI:33384"/>
        <dbReference type="ChEBI" id="CHEBI:57912"/>
        <dbReference type="ChEBI" id="CHEBI:58866"/>
        <dbReference type="ChEBI" id="CHEBI:59776"/>
        <dbReference type="EC" id="4.2.1.20"/>
    </reaction>
</comment>
<name>V8QYS0_9BURK</name>
<dbReference type="InterPro" id="IPR023026">
    <property type="entry name" value="Trp_synth_beta/beta-like"/>
</dbReference>
<dbReference type="InterPro" id="IPR006654">
    <property type="entry name" value="Trp_synth_beta"/>
</dbReference>
<evidence type="ECO:0000256" key="3">
    <source>
        <dbReference type="ARBA" id="ARBA00009982"/>
    </source>
</evidence>
<evidence type="ECO:0000256" key="2">
    <source>
        <dbReference type="ARBA" id="ARBA00004733"/>
    </source>
</evidence>
<dbReference type="FunFam" id="3.40.50.1100:FF:000004">
    <property type="entry name" value="Tryptophan synthase beta chain"/>
    <property type="match status" value="1"/>
</dbReference>
<organism evidence="13 14">
    <name type="scientific">Advenella kashmirensis W13003</name>
    <dbReference type="NCBI Taxonomy" id="1424334"/>
    <lineage>
        <taxon>Bacteria</taxon>
        <taxon>Pseudomonadati</taxon>
        <taxon>Pseudomonadota</taxon>
        <taxon>Betaproteobacteria</taxon>
        <taxon>Burkholderiales</taxon>
        <taxon>Alcaligenaceae</taxon>
    </lineage>
</organism>
<evidence type="ECO:0000256" key="10">
    <source>
        <dbReference type="ARBA" id="ARBA00049047"/>
    </source>
</evidence>
<dbReference type="eggNOG" id="COG0133">
    <property type="taxonomic scope" value="Bacteria"/>
</dbReference>
<dbReference type="SUPFAM" id="SSF53686">
    <property type="entry name" value="Tryptophan synthase beta subunit-like PLP-dependent enzymes"/>
    <property type="match status" value="1"/>
</dbReference>
<evidence type="ECO:0000256" key="9">
    <source>
        <dbReference type="ARBA" id="ARBA00023239"/>
    </source>
</evidence>
<keyword evidence="5 11" id="KW-0028">Amino-acid biosynthesis</keyword>
<dbReference type="RefSeq" id="WP_024003677.1">
    <property type="nucleotide sequence ID" value="NZ_KI650979.1"/>
</dbReference>
<dbReference type="InterPro" id="IPR001926">
    <property type="entry name" value="TrpB-like_PALP"/>
</dbReference>
<dbReference type="PANTHER" id="PTHR48077:SF3">
    <property type="entry name" value="TRYPTOPHAN SYNTHASE"/>
    <property type="match status" value="1"/>
</dbReference>
<sequence length="403" mass="43617">MASLTTDTGPAGMFGDFGGQYVAETLMPLIHELAAEYDKAKADDAFAKELAYFQRDYVGRPSPLYYAERLTEHLGGARIYLKREELNHTGAHKINNCIGQILLAKRMGKKRIIAETGAGMHGVATATVAARFGLQCVIYMGSTDIDRQQANVFRMKLLGAEVLPVTAGTGTLKDAMNEALRDWVTNVDSTYYLIGTVAGPHPYPTMVRDFQAVIGKETREQMMAHEGRLPDSLVACVGGGSNAIGLFHEFLDDKDVRIIGVEAAGHGIESGKHAASLNGGVPGVLHGNRTFLLQNDDGQIIDAHSISAGLDYPGIGPEHAWLHSIGRVQYTAITDNEALDALHLCCRLEGIIPALESAHALAEAFRLASTLPKEHLMVVNLSGRGDKDMQTVMQHSKEKEQQA</sequence>
<evidence type="ECO:0000313" key="14">
    <source>
        <dbReference type="Proteomes" id="UP000018733"/>
    </source>
</evidence>
<keyword evidence="8 11" id="KW-0057">Aromatic amino acid biosynthesis</keyword>
<evidence type="ECO:0000313" key="13">
    <source>
        <dbReference type="EMBL" id="ETF04164.1"/>
    </source>
</evidence>
<keyword evidence="6 11" id="KW-0822">Tryptophan biosynthesis</keyword>
<dbReference type="PANTHER" id="PTHR48077">
    <property type="entry name" value="TRYPTOPHAN SYNTHASE-RELATED"/>
    <property type="match status" value="1"/>
</dbReference>
<gene>
    <name evidence="11" type="primary">trpB</name>
    <name evidence="13" type="ORF">W822_03050</name>
</gene>
<dbReference type="STRING" id="1424334.W822_03050"/>
<dbReference type="PROSITE" id="PS00168">
    <property type="entry name" value="TRP_SYNTHASE_BETA"/>
    <property type="match status" value="1"/>
</dbReference>
<evidence type="ECO:0000259" key="12">
    <source>
        <dbReference type="Pfam" id="PF00291"/>
    </source>
</evidence>
<comment type="similarity">
    <text evidence="3 11">Belongs to the TrpB family.</text>
</comment>
<dbReference type="HAMAP" id="MF_00133">
    <property type="entry name" value="Trp_synth_beta"/>
    <property type="match status" value="1"/>
</dbReference>
<dbReference type="NCBIfam" id="TIGR00263">
    <property type="entry name" value="trpB"/>
    <property type="match status" value="1"/>
</dbReference>
<evidence type="ECO:0000256" key="6">
    <source>
        <dbReference type="ARBA" id="ARBA00022822"/>
    </source>
</evidence>
<protein>
    <recommendedName>
        <fullName evidence="11">Tryptophan synthase beta chain</fullName>
        <ecNumber evidence="11">4.2.1.20</ecNumber>
    </recommendedName>
</protein>
<dbReference type="GO" id="GO:0005737">
    <property type="term" value="C:cytoplasm"/>
    <property type="evidence" value="ECO:0007669"/>
    <property type="project" value="TreeGrafter"/>
</dbReference>
<keyword evidence="14" id="KW-1185">Reference proteome</keyword>
<dbReference type="Proteomes" id="UP000018733">
    <property type="component" value="Unassembled WGS sequence"/>
</dbReference>
<comment type="caution">
    <text evidence="13">The sequence shown here is derived from an EMBL/GenBank/DDBJ whole genome shotgun (WGS) entry which is preliminary data.</text>
</comment>
<comment type="cofactor">
    <cofactor evidence="1 11">
        <name>pyridoxal 5'-phosphate</name>
        <dbReference type="ChEBI" id="CHEBI:597326"/>
    </cofactor>
</comment>
<reference evidence="13 14" key="1">
    <citation type="journal article" date="2014" name="Genome Announc.">
        <title>Draft Genome Sequence of Advenella kashmirensis Strain W13003, a Polycyclic Aromatic Hydrocarbon-Degrading Bacterium.</title>
        <authorList>
            <person name="Wang X."/>
            <person name="Jin D."/>
            <person name="Zhou L."/>
            <person name="Wu L."/>
            <person name="An W."/>
            <person name="Zhao L."/>
        </authorList>
    </citation>
    <scope>NUCLEOTIDE SEQUENCE [LARGE SCALE GENOMIC DNA]</scope>
    <source>
        <strain evidence="13 14">W13003</strain>
    </source>
</reference>